<name>A0A2J5Q1H2_9ENTR</name>
<reference evidence="1 2" key="1">
    <citation type="submission" date="2017-11" db="EMBL/GenBank/DDBJ databases">
        <authorList>
            <person name="Han C.G."/>
        </authorList>
    </citation>
    <scope>NUCLEOTIDE SEQUENCE [LARGE SCALE GENOMIC DNA]</scope>
    <source>
        <strain evidence="1 2">A10</strain>
    </source>
</reference>
<reference evidence="1 2" key="2">
    <citation type="submission" date="2018-01" db="EMBL/GenBank/DDBJ databases">
        <title>Genomic study of Klebsiella pneumoniae.</title>
        <authorList>
            <person name="Yang Y."/>
            <person name="Bicalho R."/>
        </authorList>
    </citation>
    <scope>NUCLEOTIDE SEQUENCE [LARGE SCALE GENOMIC DNA]</scope>
    <source>
        <strain evidence="1 2">A10</strain>
    </source>
</reference>
<dbReference type="AlphaFoldDB" id="A0A2J5Q1H2"/>
<dbReference type="EMBL" id="PIDR01000191">
    <property type="protein sequence ID" value="PLO71988.1"/>
    <property type="molecule type" value="Genomic_DNA"/>
</dbReference>
<protein>
    <submittedName>
        <fullName evidence="1">Uncharacterized protein</fullName>
    </submittedName>
</protein>
<evidence type="ECO:0000313" key="1">
    <source>
        <dbReference type="EMBL" id="PLO71988.1"/>
    </source>
</evidence>
<comment type="caution">
    <text evidence="1">The sequence shown here is derived from an EMBL/GenBank/DDBJ whole genome shotgun (WGS) entry which is preliminary data.</text>
</comment>
<dbReference type="Proteomes" id="UP000234667">
    <property type="component" value="Unassembled WGS sequence"/>
</dbReference>
<evidence type="ECO:0000313" key="2">
    <source>
        <dbReference type="Proteomes" id="UP000234667"/>
    </source>
</evidence>
<organism evidence="1 2">
    <name type="scientific">Klebsiella michiganensis</name>
    <dbReference type="NCBI Taxonomy" id="1134687"/>
    <lineage>
        <taxon>Bacteria</taxon>
        <taxon>Pseudomonadati</taxon>
        <taxon>Pseudomonadota</taxon>
        <taxon>Gammaproteobacteria</taxon>
        <taxon>Enterobacterales</taxon>
        <taxon>Enterobacteriaceae</taxon>
        <taxon>Klebsiella/Raoultella group</taxon>
        <taxon>Klebsiella</taxon>
    </lineage>
</organism>
<proteinExistence type="predicted"/>
<sequence length="75" mass="8964">MNIGRWWSFVVISITKWMCKKTTDRVLRGDNAFLCDENHKFTLTFCYLFVMFITKYFHQDLARCDLAQVMPRSAC</sequence>
<accession>A0A2J5Q1H2</accession>
<gene>
    <name evidence="1" type="ORF">CWN49_08770</name>
</gene>